<dbReference type="Gene3D" id="3.40.50.300">
    <property type="entry name" value="P-loop containing nucleotide triphosphate hydrolases"/>
    <property type="match status" value="1"/>
</dbReference>
<proteinExistence type="predicted"/>
<gene>
    <name evidence="1" type="ORF">ENN26_01480</name>
</gene>
<accession>A0A7C1CDS3</accession>
<dbReference type="PANTHER" id="PTHR42869:SF1">
    <property type="entry name" value="SLL0572 PROTEIN"/>
    <property type="match status" value="1"/>
</dbReference>
<reference evidence="1" key="1">
    <citation type="journal article" date="2020" name="mSystems">
        <title>Genome- and Community-Level Interaction Insights into Carbon Utilization and Element Cycling Functions of Hydrothermarchaeota in Hydrothermal Sediment.</title>
        <authorList>
            <person name="Zhou Z."/>
            <person name="Liu Y."/>
            <person name="Xu W."/>
            <person name="Pan J."/>
            <person name="Luo Z.H."/>
            <person name="Li M."/>
        </authorList>
    </citation>
    <scope>NUCLEOTIDE SEQUENCE [LARGE SCALE GENOMIC DNA]</scope>
    <source>
        <strain evidence="1">SpSt-116</strain>
    </source>
</reference>
<dbReference type="SUPFAM" id="SSF52540">
    <property type="entry name" value="P-loop containing nucleoside triphosphate hydrolases"/>
    <property type="match status" value="1"/>
</dbReference>
<sequence>MTQTTRERVIIMGAAGRDFHNFNVLFRDNPMFEVVAFTATQIPFIDNRRYPPELAGSLYPEGIPIYPESMLEELIKKYNVEKAMLSYSDLTAEEVVDKASRVIAAGAEFVLPGVFETMIKSNKPVIAVTASRTGAGKSTVSRRVASILKGLGVRFVVIRHPMPYGDLRRMIVQRFATFEDLERHKCTIEEREEYEQHIEEGNIVYAGVDYEAIIREAEKESQVVIWDGGNNDWPFYVPDLWITVVDPTRPRDVLSSYPGFVNVKLANVIVINKVNVADQSNVENVEKAVRKVNSKAVIVKAHSEATASTPELIKGKRVLVIEDGPTVTHGGLGTAAGYYAARKYGAAEIIDPRPYAVGTIKEAYEKYPHIGPVLPALGYSPQQLKDLEITINNVPAESIVLGTPSNIARYLRVNKPVTRIKFELREISKPDLRDIITEFLKHNRVI</sequence>
<comment type="caution">
    <text evidence="1">The sequence shown here is derived from an EMBL/GenBank/DDBJ whole genome shotgun (WGS) entry which is preliminary data.</text>
</comment>
<dbReference type="InterPro" id="IPR053199">
    <property type="entry name" value="cDPG_synthetase-like"/>
</dbReference>
<dbReference type="PANTHER" id="PTHR42869">
    <property type="entry name" value="SLL0572 PROTEIN"/>
    <property type="match status" value="1"/>
</dbReference>
<protein>
    <submittedName>
        <fullName evidence="1">GTPase</fullName>
    </submittedName>
</protein>
<organism evidence="1">
    <name type="scientific">Thermofilum adornatum</name>
    <dbReference type="NCBI Taxonomy" id="1365176"/>
    <lineage>
        <taxon>Archaea</taxon>
        <taxon>Thermoproteota</taxon>
        <taxon>Thermoprotei</taxon>
        <taxon>Thermofilales</taxon>
        <taxon>Thermofilaceae</taxon>
        <taxon>Thermofilum</taxon>
    </lineage>
</organism>
<dbReference type="InterPro" id="IPR027417">
    <property type="entry name" value="P-loop_NTPase"/>
</dbReference>
<dbReference type="EMBL" id="DSAY01000029">
    <property type="protein sequence ID" value="HDP14436.1"/>
    <property type="molecule type" value="Genomic_DNA"/>
</dbReference>
<dbReference type="AlphaFoldDB" id="A0A7C1CDS3"/>
<name>A0A7C1CDS3_9CREN</name>
<evidence type="ECO:0000313" key="1">
    <source>
        <dbReference type="EMBL" id="HDP14436.1"/>
    </source>
</evidence>